<evidence type="ECO:0000256" key="8">
    <source>
        <dbReference type="ARBA" id="ARBA00022782"/>
    </source>
</evidence>
<dbReference type="Pfam" id="PF04939">
    <property type="entry name" value="RRS1"/>
    <property type="match status" value="1"/>
</dbReference>
<evidence type="ECO:0000256" key="9">
    <source>
        <dbReference type="ARBA" id="ARBA00022833"/>
    </source>
</evidence>
<dbReference type="InterPro" id="IPR000198">
    <property type="entry name" value="RhoGAP_dom"/>
</dbReference>
<dbReference type="SMART" id="SM00109">
    <property type="entry name" value="C1"/>
    <property type="match status" value="1"/>
</dbReference>
<dbReference type="GO" id="GO:0008270">
    <property type="term" value="F:zinc ion binding"/>
    <property type="evidence" value="ECO:0007669"/>
    <property type="project" value="UniProtKB-KW"/>
</dbReference>
<feature type="region of interest" description="Disordered" evidence="13">
    <location>
        <begin position="626"/>
        <end position="648"/>
    </location>
</feature>
<dbReference type="PANTHER" id="PTHR46199:SF3">
    <property type="entry name" value="RAC GTPASE-ACTIVATING PROTEIN 1"/>
    <property type="match status" value="1"/>
</dbReference>
<evidence type="ECO:0000256" key="10">
    <source>
        <dbReference type="ARBA" id="ARBA00022871"/>
    </source>
</evidence>
<evidence type="ECO:0000256" key="6">
    <source>
        <dbReference type="ARBA" id="ARBA00022723"/>
    </source>
</evidence>
<keyword evidence="3" id="KW-0343">GTPase activation</keyword>
<dbReference type="InterPro" id="IPR046349">
    <property type="entry name" value="C1-like_sf"/>
</dbReference>
<evidence type="ECO:0000256" key="13">
    <source>
        <dbReference type="SAM" id="MobiDB-lite"/>
    </source>
</evidence>
<organism evidence="16 17">
    <name type="scientific">Trichinella nelsoni</name>
    <dbReference type="NCBI Taxonomy" id="6336"/>
    <lineage>
        <taxon>Eukaryota</taxon>
        <taxon>Metazoa</taxon>
        <taxon>Ecdysozoa</taxon>
        <taxon>Nematoda</taxon>
        <taxon>Enoplea</taxon>
        <taxon>Dorylaimia</taxon>
        <taxon>Trichinellida</taxon>
        <taxon>Trichinellidae</taxon>
        <taxon>Trichinella</taxon>
    </lineage>
</organism>
<comment type="subcellular location">
    <subcellularLocation>
        <location evidence="1">Nucleus</location>
    </subcellularLocation>
</comment>
<evidence type="ECO:0000259" key="14">
    <source>
        <dbReference type="PROSITE" id="PS50081"/>
    </source>
</evidence>
<feature type="compositionally biased region" description="Basic residues" evidence="13">
    <location>
        <begin position="296"/>
        <end position="306"/>
    </location>
</feature>
<dbReference type="FunFam" id="3.30.60.20:FF:000033">
    <property type="entry name" value="Rac GTPase-activating protein 1"/>
    <property type="match status" value="1"/>
</dbReference>
<dbReference type="GO" id="GO:0030496">
    <property type="term" value="C:midbody"/>
    <property type="evidence" value="ECO:0007669"/>
    <property type="project" value="TreeGrafter"/>
</dbReference>
<dbReference type="SMART" id="SM00324">
    <property type="entry name" value="RhoGAP"/>
    <property type="match status" value="1"/>
</dbReference>
<evidence type="ECO:0000256" key="11">
    <source>
        <dbReference type="ARBA" id="ARBA00023242"/>
    </source>
</evidence>
<dbReference type="InterPro" id="IPR007023">
    <property type="entry name" value="Ribosom_reg"/>
</dbReference>
<dbReference type="CDD" id="cd20821">
    <property type="entry name" value="C1_MgcRacGAP"/>
    <property type="match status" value="1"/>
</dbReference>
<feature type="region of interest" description="Disordered" evidence="13">
    <location>
        <begin position="929"/>
        <end position="952"/>
    </location>
</feature>
<dbReference type="Pfam" id="PF00130">
    <property type="entry name" value="C1_1"/>
    <property type="match status" value="1"/>
</dbReference>
<dbReference type="AlphaFoldDB" id="A0A0V0S3Y9"/>
<dbReference type="GO" id="GO:0051233">
    <property type="term" value="C:spindle midzone"/>
    <property type="evidence" value="ECO:0007669"/>
    <property type="project" value="TreeGrafter"/>
</dbReference>
<feature type="compositionally biased region" description="Low complexity" evidence="13">
    <location>
        <begin position="628"/>
        <end position="643"/>
    </location>
</feature>
<dbReference type="OrthoDB" id="2218807at2759"/>
<dbReference type="PANTHER" id="PTHR46199">
    <property type="entry name" value="RAC GTPASE-ACTIVATING PROTEIN 1"/>
    <property type="match status" value="1"/>
</dbReference>
<dbReference type="Proteomes" id="UP000054630">
    <property type="component" value="Unassembled WGS sequence"/>
</dbReference>
<gene>
    <name evidence="16" type="primary">Prim1</name>
    <name evidence="16" type="ORF">T07_7485</name>
</gene>
<dbReference type="GO" id="GO:0032154">
    <property type="term" value="C:cleavage furrow"/>
    <property type="evidence" value="ECO:0007669"/>
    <property type="project" value="TreeGrafter"/>
</dbReference>
<keyword evidence="9" id="KW-0862">Zinc</keyword>
<dbReference type="GO" id="GO:0007283">
    <property type="term" value="P:spermatogenesis"/>
    <property type="evidence" value="ECO:0007669"/>
    <property type="project" value="UniProtKB-KW"/>
</dbReference>
<dbReference type="PROSITE" id="PS50238">
    <property type="entry name" value="RHOGAP"/>
    <property type="match status" value="1"/>
</dbReference>
<dbReference type="EMBL" id="JYDL01000039">
    <property type="protein sequence ID" value="KRX21436.1"/>
    <property type="molecule type" value="Genomic_DNA"/>
</dbReference>
<dbReference type="InterPro" id="IPR008936">
    <property type="entry name" value="Rho_GTPase_activation_prot"/>
</dbReference>
<dbReference type="SUPFAM" id="SSF64593">
    <property type="entry name" value="Intermediate filament protein, coiled coil region"/>
    <property type="match status" value="1"/>
</dbReference>
<evidence type="ECO:0000256" key="3">
    <source>
        <dbReference type="ARBA" id="ARBA00022468"/>
    </source>
</evidence>
<feature type="domain" description="Phorbol-ester/DAG-type" evidence="14">
    <location>
        <begin position="650"/>
        <end position="699"/>
    </location>
</feature>
<keyword evidence="7" id="KW-0863">Zinc-finger</keyword>
<dbReference type="GO" id="GO:0000281">
    <property type="term" value="P:mitotic cytokinesis"/>
    <property type="evidence" value="ECO:0007669"/>
    <property type="project" value="TreeGrafter"/>
</dbReference>
<accession>A0A0V0S3Y9</accession>
<dbReference type="PROSITE" id="PS00479">
    <property type="entry name" value="ZF_DAG_PE_1"/>
    <property type="match status" value="1"/>
</dbReference>
<dbReference type="InterPro" id="IPR002219">
    <property type="entry name" value="PKC_DAG/PE"/>
</dbReference>
<sequence>MAEPTCDTGLNITRAVDPSIDLGNLLVDEQEPVDQHLMKENTEMAVMNKVRESVQLMANKLWELPTQRIEDAIVVELPAPTSRLPREKPIPKKAPPTKWEEFAKMKGIQKRKRTRMIWDEAAQDWKPRWGYNRANDNTKDWLIEIPRQKDPYVDYFGERKEAKKERIAKNELRRLKNISRRVKGSSSSVLSSLPHIGVGLESVAHKVERARLATASMGKFAEKLRGEKAPKNKGKKNKFLPNEISAQEEKDRYFQTLKAMQSKTEILNVNKAIKIQNQAEEQKNRERNAENGKDGKAKKKVSKTKIKQMARYRGKGNFSGKGRKEKALAQTRFDIAMDKLSNFYMKINDENKLVFENLEQNVLPFIQFTENIICRWHSIEEENNSLLSLNRRYEQEVEGNRKKVKELKAELMEARSQIAALMAGKQALVSEKQCLEDQIELVREMLKDDEYAIPEQSRKRLQFLTEKSRYENTKCISISTDEQGSIASTTGIDYDQTDDSLDRKMTFLPTSRPGRKTSINLERKRSRSAGRVEPSAPPLEEEDQYLCKKRSKDDLQIDRAKFSNSIQKPATIITKTTLTVPCSVISGMPEVKTTTTRRLSMNKSASEPHLLEFTPTLSAVHPNLLKSQPTLGQTPTTPKTPTGDSIPSRRHFFATKTVLKPENCDVCAKRIVFGKLILRCNDCKTQCHQECRMGAVVPCIARTPMARRAHGKLSDYVPPQGPFIPHVVVHCVNEIERRGIDAVGLYRVPGTETKIADLLAKFLSDRGVPNLKVIDDINVLTGCLKRFFHQLKEPLIPLTSKQDFINAAILETDFLMQMKRVHSAVMELPYPNRDTLCFLIMHLQRVAEASASNKMPAENLAKIFGPTVLGVSDQCDQNVARMLDDASKAEKVMLILLSVPYGYWMQFLPVSQGQPLRSSSPVERSAMPATNAGGRFDSNRITSGATPGNGLRSRQTGMMKKDYYPPWHCPISQCCRQEISSYLFSRRPFHICCILNAETILYLAIFSTP</sequence>
<evidence type="ECO:0000313" key="16">
    <source>
        <dbReference type="EMBL" id="KRX21436.1"/>
    </source>
</evidence>
<keyword evidence="5" id="KW-0690">Ribosome biogenesis</keyword>
<dbReference type="GO" id="GO:0042254">
    <property type="term" value="P:ribosome biogenesis"/>
    <property type="evidence" value="ECO:0007669"/>
    <property type="project" value="UniProtKB-KW"/>
</dbReference>
<feature type="region of interest" description="Disordered" evidence="13">
    <location>
        <begin position="278"/>
        <end position="306"/>
    </location>
</feature>
<dbReference type="SUPFAM" id="SSF48350">
    <property type="entry name" value="GTPase activation domain, GAP"/>
    <property type="match status" value="1"/>
</dbReference>
<name>A0A0V0S3Y9_9BILA</name>
<evidence type="ECO:0000256" key="2">
    <source>
        <dbReference type="ARBA" id="ARBA00010077"/>
    </source>
</evidence>
<protein>
    <submittedName>
        <fullName evidence="16">Ribosome biogenesis regulatory-like protein</fullName>
    </submittedName>
</protein>
<dbReference type="Gene3D" id="3.30.60.20">
    <property type="match status" value="1"/>
</dbReference>
<keyword evidence="8" id="KW-0221">Differentiation</keyword>
<dbReference type="PROSITE" id="PS50081">
    <property type="entry name" value="ZF_DAG_PE_2"/>
    <property type="match status" value="1"/>
</dbReference>
<dbReference type="STRING" id="6336.A0A0V0S3Y9"/>
<proteinExistence type="inferred from homology"/>
<feature type="compositionally biased region" description="Basic and acidic residues" evidence="13">
    <location>
        <begin position="280"/>
        <end position="295"/>
    </location>
</feature>
<comment type="similarity">
    <text evidence="2">Belongs to the RRS1 family.</text>
</comment>
<feature type="domain" description="Rho-GAP" evidence="15">
    <location>
        <begin position="711"/>
        <end position="904"/>
    </location>
</feature>
<keyword evidence="12" id="KW-0175">Coiled coil</keyword>
<feature type="coiled-coil region" evidence="12">
    <location>
        <begin position="390"/>
        <end position="445"/>
    </location>
</feature>
<dbReference type="GO" id="GO:0030154">
    <property type="term" value="P:cell differentiation"/>
    <property type="evidence" value="ECO:0007669"/>
    <property type="project" value="UniProtKB-KW"/>
</dbReference>
<keyword evidence="4" id="KW-0217">Developmental protein</keyword>
<keyword evidence="17" id="KW-1185">Reference proteome</keyword>
<dbReference type="Pfam" id="PF00620">
    <property type="entry name" value="RhoGAP"/>
    <property type="match status" value="1"/>
</dbReference>
<evidence type="ECO:0000256" key="5">
    <source>
        <dbReference type="ARBA" id="ARBA00022517"/>
    </source>
</evidence>
<evidence type="ECO:0000256" key="1">
    <source>
        <dbReference type="ARBA" id="ARBA00004123"/>
    </source>
</evidence>
<dbReference type="GO" id="GO:0051256">
    <property type="term" value="P:mitotic spindle midzone assembly"/>
    <property type="evidence" value="ECO:0007669"/>
    <property type="project" value="TreeGrafter"/>
</dbReference>
<evidence type="ECO:0000256" key="12">
    <source>
        <dbReference type="SAM" id="Coils"/>
    </source>
</evidence>
<feature type="compositionally biased region" description="Polar residues" evidence="13">
    <location>
        <begin position="939"/>
        <end position="952"/>
    </location>
</feature>
<dbReference type="SUPFAM" id="SSF57889">
    <property type="entry name" value="Cysteine-rich domain"/>
    <property type="match status" value="1"/>
</dbReference>
<evidence type="ECO:0000256" key="4">
    <source>
        <dbReference type="ARBA" id="ARBA00022473"/>
    </source>
</evidence>
<evidence type="ECO:0000256" key="7">
    <source>
        <dbReference type="ARBA" id="ARBA00022771"/>
    </source>
</evidence>
<dbReference type="GO" id="GO:0097149">
    <property type="term" value="C:centralspindlin complex"/>
    <property type="evidence" value="ECO:0007669"/>
    <property type="project" value="TreeGrafter"/>
</dbReference>
<keyword evidence="11" id="KW-0539">Nucleus</keyword>
<dbReference type="GO" id="GO:0005634">
    <property type="term" value="C:nucleus"/>
    <property type="evidence" value="ECO:0007669"/>
    <property type="project" value="UniProtKB-SubCell"/>
</dbReference>
<dbReference type="GO" id="GO:0007266">
    <property type="term" value="P:Rho protein signal transduction"/>
    <property type="evidence" value="ECO:0007669"/>
    <property type="project" value="TreeGrafter"/>
</dbReference>
<dbReference type="Gene3D" id="1.10.555.10">
    <property type="entry name" value="Rho GTPase activation protein"/>
    <property type="match status" value="1"/>
</dbReference>
<feature type="region of interest" description="Disordered" evidence="13">
    <location>
        <begin position="509"/>
        <end position="542"/>
    </location>
</feature>
<evidence type="ECO:0000313" key="17">
    <source>
        <dbReference type="Proteomes" id="UP000054630"/>
    </source>
</evidence>
<comment type="caution">
    <text evidence="16">The sequence shown here is derived from an EMBL/GenBank/DDBJ whole genome shotgun (WGS) entry which is preliminary data.</text>
</comment>
<evidence type="ECO:0000259" key="15">
    <source>
        <dbReference type="PROSITE" id="PS50238"/>
    </source>
</evidence>
<keyword evidence="6" id="KW-0479">Metal-binding</keyword>
<dbReference type="GO" id="GO:0005096">
    <property type="term" value="F:GTPase activator activity"/>
    <property type="evidence" value="ECO:0007669"/>
    <property type="project" value="UniProtKB-KW"/>
</dbReference>
<keyword evidence="10" id="KW-0744">Spermatogenesis</keyword>
<reference evidence="16 17" key="1">
    <citation type="submission" date="2015-01" db="EMBL/GenBank/DDBJ databases">
        <title>Evolution of Trichinella species and genotypes.</title>
        <authorList>
            <person name="Korhonen P.K."/>
            <person name="Edoardo P."/>
            <person name="Giuseppe L.R."/>
            <person name="Gasser R.B."/>
        </authorList>
    </citation>
    <scope>NUCLEOTIDE SEQUENCE [LARGE SCALE GENOMIC DNA]</scope>
    <source>
        <strain evidence="16">ISS37</strain>
    </source>
</reference>